<keyword evidence="9" id="KW-1185">Reference proteome</keyword>
<evidence type="ECO:0000259" key="7">
    <source>
        <dbReference type="Pfam" id="PF05175"/>
    </source>
</evidence>
<dbReference type="PANTHER" id="PTHR47739">
    <property type="entry name" value="TRNA1(VAL) (ADENINE(37)-N6)-METHYLTRANSFERASE"/>
    <property type="match status" value="1"/>
</dbReference>
<dbReference type="InterPro" id="IPR002052">
    <property type="entry name" value="DNA_methylase_N6_adenine_CS"/>
</dbReference>
<protein>
    <recommendedName>
        <fullName evidence="6">tRNA1(Val) (adenine(37)-N6)-methyltransferase</fullName>
        <ecNumber evidence="6">2.1.1.223</ecNumber>
    </recommendedName>
    <alternativeName>
        <fullName evidence="6">tRNA m6A37 methyltransferase</fullName>
    </alternativeName>
</protein>
<dbReference type="Gene3D" id="3.40.50.150">
    <property type="entry name" value="Vaccinia Virus protein VP39"/>
    <property type="match status" value="1"/>
</dbReference>
<evidence type="ECO:0000256" key="4">
    <source>
        <dbReference type="ARBA" id="ARBA00022691"/>
    </source>
</evidence>
<dbReference type="CDD" id="cd02440">
    <property type="entry name" value="AdoMet_MTases"/>
    <property type="match status" value="1"/>
</dbReference>
<name>A0A8J3D7N5_9BACT</name>
<dbReference type="RefSeq" id="WP_189564027.1">
    <property type="nucleotide sequence ID" value="NZ_BMXF01000001.1"/>
</dbReference>
<dbReference type="GO" id="GO:0000179">
    <property type="term" value="F:rRNA (adenine-N6,N6-)-dimethyltransferase activity"/>
    <property type="evidence" value="ECO:0007669"/>
    <property type="project" value="InterPro"/>
</dbReference>
<evidence type="ECO:0000256" key="6">
    <source>
        <dbReference type="HAMAP-Rule" id="MF_01872"/>
    </source>
</evidence>
<dbReference type="InterPro" id="IPR007848">
    <property type="entry name" value="Small_mtfrase_dom"/>
</dbReference>
<keyword evidence="3 6" id="KW-0808">Transferase</keyword>
<dbReference type="InterPro" id="IPR029063">
    <property type="entry name" value="SAM-dependent_MTases_sf"/>
</dbReference>
<dbReference type="PROSITE" id="PS01131">
    <property type="entry name" value="RRNA_A_DIMETH"/>
    <property type="match status" value="1"/>
</dbReference>
<evidence type="ECO:0000256" key="5">
    <source>
        <dbReference type="ARBA" id="ARBA00022694"/>
    </source>
</evidence>
<evidence type="ECO:0000256" key="1">
    <source>
        <dbReference type="ARBA" id="ARBA00022490"/>
    </source>
</evidence>
<reference evidence="8 9" key="1">
    <citation type="journal article" date="2014" name="Int. J. Syst. Evol. Microbiol.">
        <title>Complete genome sequence of Corynebacterium casei LMG S-19264T (=DSM 44701T), isolated from a smear-ripened cheese.</title>
        <authorList>
            <consortium name="US DOE Joint Genome Institute (JGI-PGF)"/>
            <person name="Walter F."/>
            <person name="Albersmeier A."/>
            <person name="Kalinowski J."/>
            <person name="Ruckert C."/>
        </authorList>
    </citation>
    <scope>NUCLEOTIDE SEQUENCE [LARGE SCALE GENOMIC DNA]</scope>
    <source>
        <strain evidence="8 9">KCTC 12866</strain>
    </source>
</reference>
<evidence type="ECO:0000313" key="8">
    <source>
        <dbReference type="EMBL" id="GHB64845.1"/>
    </source>
</evidence>
<keyword evidence="2 6" id="KW-0489">Methyltransferase</keyword>
<dbReference type="GO" id="GO:0003676">
    <property type="term" value="F:nucleic acid binding"/>
    <property type="evidence" value="ECO:0007669"/>
    <property type="project" value="InterPro"/>
</dbReference>
<dbReference type="GO" id="GO:0005737">
    <property type="term" value="C:cytoplasm"/>
    <property type="evidence" value="ECO:0007669"/>
    <property type="project" value="UniProtKB-SubCell"/>
</dbReference>
<dbReference type="InterPro" id="IPR050210">
    <property type="entry name" value="tRNA_Adenine-N(6)_MTase"/>
</dbReference>
<comment type="catalytic activity">
    <reaction evidence="6">
        <text>adenosine(37) in tRNA1(Val) + S-adenosyl-L-methionine = N(6)-methyladenosine(37) in tRNA1(Val) + S-adenosyl-L-homocysteine + H(+)</text>
        <dbReference type="Rhea" id="RHEA:43160"/>
        <dbReference type="Rhea" id="RHEA-COMP:10369"/>
        <dbReference type="Rhea" id="RHEA-COMP:10370"/>
        <dbReference type="ChEBI" id="CHEBI:15378"/>
        <dbReference type="ChEBI" id="CHEBI:57856"/>
        <dbReference type="ChEBI" id="CHEBI:59789"/>
        <dbReference type="ChEBI" id="CHEBI:74411"/>
        <dbReference type="ChEBI" id="CHEBI:74449"/>
        <dbReference type="EC" id="2.1.1.223"/>
    </reaction>
</comment>
<dbReference type="EMBL" id="BMXF01000001">
    <property type="protein sequence ID" value="GHB64845.1"/>
    <property type="molecule type" value="Genomic_DNA"/>
</dbReference>
<evidence type="ECO:0000256" key="3">
    <source>
        <dbReference type="ARBA" id="ARBA00022679"/>
    </source>
</evidence>
<accession>A0A8J3D7N5</accession>
<keyword evidence="1 6" id="KW-0963">Cytoplasm</keyword>
<dbReference type="InterPro" id="IPR020596">
    <property type="entry name" value="rRNA_Ade_Mease_Trfase_CS"/>
</dbReference>
<sequence>MARNSYFRFKQFTVQQDRCAMKVCTDACAFGAWANNAGAKRILDIGTGTGLLSLMAAQRNPAAQIEAVEIDEDAARQALENVQNSPFASRISLFQTAVQDFNPNERYDSILVNPPFFQNDLRSPDPKINRAQHAATLTFPELLESVNRLLKPQGTWHILLPIEESNQLKNSALTQGWFMQDELVLYHSVKHQPFRLMRSFSRTKNENQTTHSENLAIYEPESSNHTLAFRQLLRDFYLKF</sequence>
<dbReference type="InterPro" id="IPR022882">
    <property type="entry name" value="tRNA_adenine-N6_MeTrfase"/>
</dbReference>
<comment type="subcellular location">
    <subcellularLocation>
        <location evidence="6">Cytoplasm</location>
    </subcellularLocation>
</comment>
<dbReference type="EC" id="2.1.1.223" evidence="6"/>
<dbReference type="PANTHER" id="PTHR47739:SF1">
    <property type="entry name" value="TRNA1(VAL) (ADENINE(37)-N6)-METHYLTRANSFERASE"/>
    <property type="match status" value="1"/>
</dbReference>
<gene>
    <name evidence="8" type="ORF">GCM10007390_18600</name>
</gene>
<dbReference type="SUPFAM" id="SSF53335">
    <property type="entry name" value="S-adenosyl-L-methionine-dependent methyltransferases"/>
    <property type="match status" value="1"/>
</dbReference>
<keyword evidence="4 6" id="KW-0949">S-adenosyl-L-methionine</keyword>
<dbReference type="Pfam" id="PF05175">
    <property type="entry name" value="MTS"/>
    <property type="match status" value="1"/>
</dbReference>
<dbReference type="PROSITE" id="PS00092">
    <property type="entry name" value="N6_MTASE"/>
    <property type="match status" value="1"/>
</dbReference>
<dbReference type="GO" id="GO:0016430">
    <property type="term" value="F:tRNA (adenine-N6)-methyltransferase activity"/>
    <property type="evidence" value="ECO:0007669"/>
    <property type="project" value="UniProtKB-UniRule"/>
</dbReference>
<feature type="domain" description="Methyltransferase small" evidence="7">
    <location>
        <begin position="39"/>
        <end position="120"/>
    </location>
</feature>
<comment type="similarity">
    <text evidence="6">Belongs to the methyltransferase superfamily. tRNA (adenine-N(6)-)-methyltransferase family.</text>
</comment>
<proteinExistence type="inferred from homology"/>
<dbReference type="AlphaFoldDB" id="A0A8J3D7N5"/>
<keyword evidence="5 6" id="KW-0819">tRNA processing</keyword>
<organism evidence="8 9">
    <name type="scientific">Persicitalea jodogahamensis</name>
    <dbReference type="NCBI Taxonomy" id="402147"/>
    <lineage>
        <taxon>Bacteria</taxon>
        <taxon>Pseudomonadati</taxon>
        <taxon>Bacteroidota</taxon>
        <taxon>Cytophagia</taxon>
        <taxon>Cytophagales</taxon>
        <taxon>Spirosomataceae</taxon>
        <taxon>Persicitalea</taxon>
    </lineage>
</organism>
<dbReference type="GO" id="GO:0008033">
    <property type="term" value="P:tRNA processing"/>
    <property type="evidence" value="ECO:0007669"/>
    <property type="project" value="UniProtKB-UniRule"/>
</dbReference>
<dbReference type="Proteomes" id="UP000598271">
    <property type="component" value="Unassembled WGS sequence"/>
</dbReference>
<evidence type="ECO:0000256" key="2">
    <source>
        <dbReference type="ARBA" id="ARBA00022603"/>
    </source>
</evidence>
<evidence type="ECO:0000313" key="9">
    <source>
        <dbReference type="Proteomes" id="UP000598271"/>
    </source>
</evidence>
<comment type="function">
    <text evidence="6">Specifically methylates the adenine in position 37 of tRNA(1)(Val) (anticodon cmo5UAC).</text>
</comment>
<dbReference type="HAMAP" id="MF_01872">
    <property type="entry name" value="tRNA_methyltr_YfiC"/>
    <property type="match status" value="1"/>
</dbReference>
<comment type="caution">
    <text evidence="8">The sequence shown here is derived from an EMBL/GenBank/DDBJ whole genome shotgun (WGS) entry which is preliminary data.</text>
</comment>